<sequence>MINMIRLAKYHVYHVNPVKILPLVKFKSNYLPLFAVGDTGAQPLRGRTWQCAHSTIPEALRAK</sequence>
<keyword evidence="2" id="KW-1185">Reference proteome</keyword>
<gene>
    <name evidence="1" type="ORF">U14_00014</name>
</gene>
<proteinExistence type="predicted"/>
<protein>
    <submittedName>
        <fullName evidence="1">Uncharacterized protein</fullName>
    </submittedName>
</protein>
<evidence type="ECO:0000313" key="1">
    <source>
        <dbReference type="EMBL" id="GAK48807.1"/>
    </source>
</evidence>
<organism evidence="1">
    <name type="scientific">Candidatus Moduliflexus flocculans</name>
    <dbReference type="NCBI Taxonomy" id="1499966"/>
    <lineage>
        <taxon>Bacteria</taxon>
        <taxon>Candidatus Moduliflexota</taxon>
        <taxon>Candidatus Moduliflexia</taxon>
        <taxon>Candidatus Moduliflexales</taxon>
        <taxon>Candidatus Moduliflexaceae</taxon>
    </lineage>
</organism>
<dbReference type="Proteomes" id="UP000030700">
    <property type="component" value="Unassembled WGS sequence"/>
</dbReference>
<dbReference type="AlphaFoldDB" id="A0A0S6VPH3"/>
<dbReference type="EMBL" id="DF820455">
    <property type="protein sequence ID" value="GAK48807.1"/>
    <property type="molecule type" value="Genomic_DNA"/>
</dbReference>
<evidence type="ECO:0000313" key="2">
    <source>
        <dbReference type="Proteomes" id="UP000030700"/>
    </source>
</evidence>
<reference evidence="1" key="1">
    <citation type="journal article" date="2015" name="PeerJ">
        <title>First genomic representation of candidate bacterial phylum KSB3 points to enhanced environmental sensing as a trigger of wastewater bulking.</title>
        <authorList>
            <person name="Sekiguchi Y."/>
            <person name="Ohashi A."/>
            <person name="Parks D.H."/>
            <person name="Yamauchi T."/>
            <person name="Tyson G.W."/>
            <person name="Hugenholtz P."/>
        </authorList>
    </citation>
    <scope>NUCLEOTIDE SEQUENCE [LARGE SCALE GENOMIC DNA]</scope>
</reference>
<name>A0A0S6VPH3_9BACT</name>
<accession>A0A0S6VPH3</accession>
<dbReference type="HOGENOM" id="CLU_2876684_0_0_0"/>